<protein>
    <submittedName>
        <fullName evidence="2">Uncharacterized protein</fullName>
    </submittedName>
</protein>
<dbReference type="AlphaFoldDB" id="A0A7J7CS56"/>
<gene>
    <name evidence="2" type="ORF">HS088_TW14G01039</name>
</gene>
<reference evidence="2 3" key="1">
    <citation type="journal article" date="2020" name="Nat. Commun.">
        <title>Genome of Tripterygium wilfordii and identification of cytochrome P450 involved in triptolide biosynthesis.</title>
        <authorList>
            <person name="Tu L."/>
            <person name="Su P."/>
            <person name="Zhang Z."/>
            <person name="Gao L."/>
            <person name="Wang J."/>
            <person name="Hu T."/>
            <person name="Zhou J."/>
            <person name="Zhang Y."/>
            <person name="Zhao Y."/>
            <person name="Liu Y."/>
            <person name="Song Y."/>
            <person name="Tong Y."/>
            <person name="Lu Y."/>
            <person name="Yang J."/>
            <person name="Xu C."/>
            <person name="Jia M."/>
            <person name="Peters R.J."/>
            <person name="Huang L."/>
            <person name="Gao W."/>
        </authorList>
    </citation>
    <scope>NUCLEOTIDE SEQUENCE [LARGE SCALE GENOMIC DNA]</scope>
    <source>
        <strain evidence="3">cv. XIE 37</strain>
        <tissue evidence="2">Leaf</tissue>
    </source>
</reference>
<evidence type="ECO:0000256" key="1">
    <source>
        <dbReference type="SAM" id="SignalP"/>
    </source>
</evidence>
<organism evidence="2 3">
    <name type="scientific">Tripterygium wilfordii</name>
    <name type="common">Thunder God vine</name>
    <dbReference type="NCBI Taxonomy" id="458696"/>
    <lineage>
        <taxon>Eukaryota</taxon>
        <taxon>Viridiplantae</taxon>
        <taxon>Streptophyta</taxon>
        <taxon>Embryophyta</taxon>
        <taxon>Tracheophyta</taxon>
        <taxon>Spermatophyta</taxon>
        <taxon>Magnoliopsida</taxon>
        <taxon>eudicotyledons</taxon>
        <taxon>Gunneridae</taxon>
        <taxon>Pentapetalae</taxon>
        <taxon>rosids</taxon>
        <taxon>fabids</taxon>
        <taxon>Celastrales</taxon>
        <taxon>Celastraceae</taxon>
        <taxon>Tripterygium</taxon>
    </lineage>
</organism>
<name>A0A7J7CS56_TRIWF</name>
<sequence length="117" mass="12374">MSCCGPITVFLTMATTCELATRGGGCPNVKECVEVCRPCYRGIGQILVYCHSAGGGVPFDECMCRFTKGAPCNPSAPPRCPNLWPPQDAGALNGTTTLGTHHVVYLNQTHALIQAFA</sequence>
<proteinExistence type="predicted"/>
<comment type="caution">
    <text evidence="2">The sequence shown here is derived from an EMBL/GenBank/DDBJ whole genome shotgun (WGS) entry which is preliminary data.</text>
</comment>
<dbReference type="Proteomes" id="UP000593562">
    <property type="component" value="Unassembled WGS sequence"/>
</dbReference>
<dbReference type="InParanoid" id="A0A7J7CS56"/>
<accession>A0A7J7CS56</accession>
<feature type="signal peptide" evidence="1">
    <location>
        <begin position="1"/>
        <end position="19"/>
    </location>
</feature>
<feature type="chain" id="PRO_5029751194" evidence="1">
    <location>
        <begin position="20"/>
        <end position="117"/>
    </location>
</feature>
<evidence type="ECO:0000313" key="2">
    <source>
        <dbReference type="EMBL" id="KAF5736884.1"/>
    </source>
</evidence>
<dbReference type="EMBL" id="JAAARO010000014">
    <property type="protein sequence ID" value="KAF5736884.1"/>
    <property type="molecule type" value="Genomic_DNA"/>
</dbReference>
<keyword evidence="3" id="KW-1185">Reference proteome</keyword>
<evidence type="ECO:0000313" key="3">
    <source>
        <dbReference type="Proteomes" id="UP000593562"/>
    </source>
</evidence>
<keyword evidence="1" id="KW-0732">Signal</keyword>